<gene>
    <name evidence="8" type="ORF">DESUT3_07630</name>
</gene>
<dbReference type="Proteomes" id="UP001319827">
    <property type="component" value="Chromosome"/>
</dbReference>
<keyword evidence="4 7" id="KW-0812">Transmembrane</keyword>
<feature type="transmembrane region" description="Helical" evidence="7">
    <location>
        <begin position="63"/>
        <end position="86"/>
    </location>
</feature>
<evidence type="ECO:0008006" key="10">
    <source>
        <dbReference type="Google" id="ProtNLM"/>
    </source>
</evidence>
<reference evidence="8 9" key="2">
    <citation type="journal article" date="2021" name="Int. J. Syst. Evol. Microbiol.">
        <title>Isolation and Polyphasic Characterization of Desulfuromonas versatilis sp. Nov., an Electrogenic Bacteria Capable of Versatile Metabolism Isolated from a Graphene Oxide-Reducing Enrichment Culture.</title>
        <authorList>
            <person name="Xie L."/>
            <person name="Yoshida N."/>
            <person name="Ishii S."/>
            <person name="Meng L."/>
        </authorList>
    </citation>
    <scope>NUCLEOTIDE SEQUENCE [LARGE SCALE GENOMIC DNA]</scope>
    <source>
        <strain evidence="8 9">NIT-T3</strain>
    </source>
</reference>
<evidence type="ECO:0000256" key="5">
    <source>
        <dbReference type="ARBA" id="ARBA00022989"/>
    </source>
</evidence>
<keyword evidence="5 7" id="KW-1133">Transmembrane helix</keyword>
<dbReference type="EMBL" id="AP024355">
    <property type="protein sequence ID" value="BCR03694.1"/>
    <property type="molecule type" value="Genomic_DNA"/>
</dbReference>
<comment type="similarity">
    <text evidence="2">Belongs to the UPF0718 family.</text>
</comment>
<proteinExistence type="inferred from homology"/>
<keyword evidence="9" id="KW-1185">Reference proteome</keyword>
<evidence type="ECO:0000256" key="1">
    <source>
        <dbReference type="ARBA" id="ARBA00004651"/>
    </source>
</evidence>
<sequence>MLGILVAGVIAYLVPDEFFARYLGGELSSLLIMLVVGIPLYICASASTPVAAAMVLKGLSPGAALVFLLAGPATNAATITIVYRYWGRAATLVYLACIAVCSLTLGWLVNRLYAWSGIDILSWVYAGEEAASPLAVASAVLLLAMLAWQLVPWGKKSACCGG</sequence>
<feature type="transmembrane region" description="Helical" evidence="7">
    <location>
        <begin position="30"/>
        <end position="56"/>
    </location>
</feature>
<evidence type="ECO:0000313" key="9">
    <source>
        <dbReference type="Proteomes" id="UP001319827"/>
    </source>
</evidence>
<dbReference type="Pfam" id="PF03773">
    <property type="entry name" value="ArsP_1"/>
    <property type="match status" value="1"/>
</dbReference>
<evidence type="ECO:0000256" key="3">
    <source>
        <dbReference type="ARBA" id="ARBA00022475"/>
    </source>
</evidence>
<feature type="transmembrane region" description="Helical" evidence="7">
    <location>
        <begin position="130"/>
        <end position="148"/>
    </location>
</feature>
<evidence type="ECO:0000256" key="2">
    <source>
        <dbReference type="ARBA" id="ARBA00006386"/>
    </source>
</evidence>
<organism evidence="8 9">
    <name type="scientific">Desulfuromonas versatilis</name>
    <dbReference type="NCBI Taxonomy" id="2802975"/>
    <lineage>
        <taxon>Bacteria</taxon>
        <taxon>Pseudomonadati</taxon>
        <taxon>Thermodesulfobacteriota</taxon>
        <taxon>Desulfuromonadia</taxon>
        <taxon>Desulfuromonadales</taxon>
        <taxon>Desulfuromonadaceae</taxon>
        <taxon>Desulfuromonas</taxon>
    </lineage>
</organism>
<keyword evidence="3" id="KW-1003">Cell membrane</keyword>
<keyword evidence="6 7" id="KW-0472">Membrane</keyword>
<dbReference type="PANTHER" id="PTHR34184">
    <property type="entry name" value="UPF0718 PROTEIN YCGR"/>
    <property type="match status" value="1"/>
</dbReference>
<dbReference type="InterPro" id="IPR052923">
    <property type="entry name" value="UPF0718"/>
</dbReference>
<dbReference type="InterPro" id="IPR005524">
    <property type="entry name" value="DUF318"/>
</dbReference>
<evidence type="ECO:0000256" key="6">
    <source>
        <dbReference type="ARBA" id="ARBA00023136"/>
    </source>
</evidence>
<comment type="subcellular location">
    <subcellularLocation>
        <location evidence="1">Cell membrane</location>
        <topology evidence="1">Multi-pass membrane protein</topology>
    </subcellularLocation>
</comment>
<reference evidence="8 9" key="1">
    <citation type="journal article" date="2016" name="C (Basel)">
        <title>Selective Growth of and Electricity Production by Marine Exoelectrogenic Bacteria in Self-Aggregated Hydrogel of Microbially Reduced Graphene Oxide.</title>
        <authorList>
            <person name="Yoshida N."/>
            <person name="Goto Y."/>
            <person name="Miyata Y."/>
        </authorList>
    </citation>
    <scope>NUCLEOTIDE SEQUENCE [LARGE SCALE GENOMIC DNA]</scope>
    <source>
        <strain evidence="8 9">NIT-T3</strain>
    </source>
</reference>
<dbReference type="PANTHER" id="PTHR34184:SF4">
    <property type="entry name" value="UPF0718 PROTEIN YCGR"/>
    <property type="match status" value="1"/>
</dbReference>
<protein>
    <recommendedName>
        <fullName evidence="10">Permease</fullName>
    </recommendedName>
</protein>
<evidence type="ECO:0000256" key="7">
    <source>
        <dbReference type="SAM" id="Phobius"/>
    </source>
</evidence>
<feature type="transmembrane region" description="Helical" evidence="7">
    <location>
        <begin position="92"/>
        <end position="109"/>
    </location>
</feature>
<evidence type="ECO:0000256" key="4">
    <source>
        <dbReference type="ARBA" id="ARBA00022692"/>
    </source>
</evidence>
<accession>A0ABN6DWT0</accession>
<name>A0ABN6DWT0_9BACT</name>
<evidence type="ECO:0000313" key="8">
    <source>
        <dbReference type="EMBL" id="BCR03694.1"/>
    </source>
</evidence>